<feature type="domain" description="XRN2-binding (XTBD)" evidence="2">
    <location>
        <begin position="7"/>
        <end position="76"/>
    </location>
</feature>
<dbReference type="Ensembl" id="ENSPKIT00000027336.1">
    <property type="protein sequence ID" value="ENSPKIP00000003375.1"/>
    <property type="gene ID" value="ENSPKIG00000020908.1"/>
</dbReference>
<evidence type="ECO:0000313" key="3">
    <source>
        <dbReference type="Ensembl" id="ENSPKIP00000003375.1"/>
    </source>
</evidence>
<evidence type="ECO:0000313" key="4">
    <source>
        <dbReference type="Proteomes" id="UP000261540"/>
    </source>
</evidence>
<dbReference type="STRING" id="1676925.ENSPKIP00000003375"/>
<dbReference type="PROSITE" id="PS51827">
    <property type="entry name" value="XTBD"/>
    <property type="match status" value="1"/>
</dbReference>
<dbReference type="InterPro" id="IPR021859">
    <property type="entry name" value="XTBD"/>
</dbReference>
<proteinExistence type="inferred from homology"/>
<name>A0A3B3QCM6_9TELE</name>
<reference evidence="3" key="2">
    <citation type="submission" date="2025-09" db="UniProtKB">
        <authorList>
            <consortium name="Ensembl"/>
        </authorList>
    </citation>
    <scope>IDENTIFICATION</scope>
</reference>
<protein>
    <recommendedName>
        <fullName evidence="2">XRN2-binding (XTBD) domain-containing protein</fullName>
    </recommendedName>
</protein>
<dbReference type="AlphaFoldDB" id="A0A3B3QCM6"/>
<sequence length="76" mass="9100">FAAHLRVDDFQFHSESEKQWAARRQFIIKHVAEYEAKNKIDHLLSLSMVWANHNWALIITIEDQKNFRCHIPISKQ</sequence>
<organism evidence="3 4">
    <name type="scientific">Paramormyrops kingsleyae</name>
    <dbReference type="NCBI Taxonomy" id="1676925"/>
    <lineage>
        <taxon>Eukaryota</taxon>
        <taxon>Metazoa</taxon>
        <taxon>Chordata</taxon>
        <taxon>Craniata</taxon>
        <taxon>Vertebrata</taxon>
        <taxon>Euteleostomi</taxon>
        <taxon>Actinopterygii</taxon>
        <taxon>Neopterygii</taxon>
        <taxon>Teleostei</taxon>
        <taxon>Osteoglossocephala</taxon>
        <taxon>Osteoglossomorpha</taxon>
        <taxon>Osteoglossiformes</taxon>
        <taxon>Mormyridae</taxon>
        <taxon>Paramormyrops</taxon>
    </lineage>
</organism>
<evidence type="ECO:0000256" key="1">
    <source>
        <dbReference type="ARBA" id="ARBA00010053"/>
    </source>
</evidence>
<evidence type="ECO:0000259" key="2">
    <source>
        <dbReference type="PROSITE" id="PS51827"/>
    </source>
</evidence>
<dbReference type="Proteomes" id="UP000261540">
    <property type="component" value="Unplaced"/>
</dbReference>
<accession>A0A3B3QCM6</accession>
<dbReference type="Pfam" id="PF11952">
    <property type="entry name" value="XTBD"/>
    <property type="match status" value="1"/>
</dbReference>
<comment type="similarity">
    <text evidence="1">Belongs to the CARF family.</text>
</comment>
<keyword evidence="4" id="KW-1185">Reference proteome</keyword>
<reference evidence="3" key="1">
    <citation type="submission" date="2025-08" db="UniProtKB">
        <authorList>
            <consortium name="Ensembl"/>
        </authorList>
    </citation>
    <scope>IDENTIFICATION</scope>
</reference>